<evidence type="ECO:0008006" key="3">
    <source>
        <dbReference type="Google" id="ProtNLM"/>
    </source>
</evidence>
<dbReference type="Gene3D" id="3.80.10.10">
    <property type="entry name" value="Ribonuclease Inhibitor"/>
    <property type="match status" value="1"/>
</dbReference>
<dbReference type="InterPro" id="IPR032675">
    <property type="entry name" value="LRR_dom_sf"/>
</dbReference>
<comment type="caution">
    <text evidence="1">The sequence shown here is derived from an EMBL/GenBank/DDBJ whole genome shotgun (WGS) entry which is preliminary data.</text>
</comment>
<dbReference type="EMBL" id="JBBXMP010000001">
    <property type="protein sequence ID" value="KAL0072292.1"/>
    <property type="molecule type" value="Genomic_DNA"/>
</dbReference>
<name>A0ABR3AG00_9AGAR</name>
<protein>
    <recommendedName>
        <fullName evidence="3">F-box domain-containing protein</fullName>
    </recommendedName>
</protein>
<dbReference type="SUPFAM" id="SSF52047">
    <property type="entry name" value="RNI-like"/>
    <property type="match status" value="1"/>
</dbReference>
<evidence type="ECO:0000313" key="1">
    <source>
        <dbReference type="EMBL" id="KAL0072292.1"/>
    </source>
</evidence>
<sequence length="507" mass="57379">MDSSLQSAVICDYCKHQFVVPNPNQTPRLPMNMLRSDYLPSNEQVLRTMEQLDKDEETICLYDKEITRLQTRLQTVLGKLVEARNLIEKRMKERRALVSTIRRLPSEIWPEIFHICVPSGEYSFSADHMDVCARTLNISHVYRKSKDTLAGLEAVDALLGAGKRFEELKLDMDGGLIDSLVSWETPGIDKGVDFCRLKVLKMTRTKIRPREDSLFWKSAREAPKLTHLSLDAHPMLDYASLSLPHITSIDLLDIDFLNPVLRVLHRTPSLERLMAFFSGGGLLNRSEFPATITAKSLRHFSLDGPDTGEITRLFSRLILPSMTSLEIVIHSKPNMTYSTQPILDILQRSSCSLQELVMRLPLHLPDLSKLIRSCPSLTSLEILLPAIPEASTGITEFLSQLTVREFAAALAPGLLRLHIHASDRLSWDAEVVEELVKALDSRARHGCLNVVWLSFHHNGSQLDPDHKCTPQCRPRISPAFRECIRTLQAGGVDCVIEHRFYLSDYSI</sequence>
<gene>
    <name evidence="1" type="ORF">AAF712_000054</name>
</gene>
<dbReference type="Proteomes" id="UP001437256">
    <property type="component" value="Unassembled WGS sequence"/>
</dbReference>
<keyword evidence="2" id="KW-1185">Reference proteome</keyword>
<accession>A0ABR3AG00</accession>
<organism evidence="1 2">
    <name type="scientific">Marasmius tenuissimus</name>
    <dbReference type="NCBI Taxonomy" id="585030"/>
    <lineage>
        <taxon>Eukaryota</taxon>
        <taxon>Fungi</taxon>
        <taxon>Dikarya</taxon>
        <taxon>Basidiomycota</taxon>
        <taxon>Agaricomycotina</taxon>
        <taxon>Agaricomycetes</taxon>
        <taxon>Agaricomycetidae</taxon>
        <taxon>Agaricales</taxon>
        <taxon>Marasmiineae</taxon>
        <taxon>Marasmiaceae</taxon>
        <taxon>Marasmius</taxon>
    </lineage>
</organism>
<reference evidence="1 2" key="1">
    <citation type="submission" date="2024-05" db="EMBL/GenBank/DDBJ databases">
        <title>A draft genome resource for the thread blight pathogen Marasmius tenuissimus strain MS-2.</title>
        <authorList>
            <person name="Yulfo-Soto G.E."/>
            <person name="Baruah I.K."/>
            <person name="Amoako-Attah I."/>
            <person name="Bukari Y."/>
            <person name="Meinhardt L.W."/>
            <person name="Bailey B.A."/>
            <person name="Cohen S.P."/>
        </authorList>
    </citation>
    <scope>NUCLEOTIDE SEQUENCE [LARGE SCALE GENOMIC DNA]</scope>
    <source>
        <strain evidence="1 2">MS-2</strain>
    </source>
</reference>
<evidence type="ECO:0000313" key="2">
    <source>
        <dbReference type="Proteomes" id="UP001437256"/>
    </source>
</evidence>
<proteinExistence type="predicted"/>